<organism evidence="2 3">
    <name type="scientific">Stephania cephalantha</name>
    <dbReference type="NCBI Taxonomy" id="152367"/>
    <lineage>
        <taxon>Eukaryota</taxon>
        <taxon>Viridiplantae</taxon>
        <taxon>Streptophyta</taxon>
        <taxon>Embryophyta</taxon>
        <taxon>Tracheophyta</taxon>
        <taxon>Spermatophyta</taxon>
        <taxon>Magnoliopsida</taxon>
        <taxon>Ranunculales</taxon>
        <taxon>Menispermaceae</taxon>
        <taxon>Menispermoideae</taxon>
        <taxon>Cissampelideae</taxon>
        <taxon>Stephania</taxon>
    </lineage>
</organism>
<name>A0AAP0HIS8_9MAGN</name>
<keyword evidence="1" id="KW-1133">Transmembrane helix</keyword>
<keyword evidence="1" id="KW-0472">Membrane</keyword>
<evidence type="ECO:0000313" key="2">
    <source>
        <dbReference type="EMBL" id="KAK9088649.1"/>
    </source>
</evidence>
<reference evidence="2 3" key="1">
    <citation type="submission" date="2024-01" db="EMBL/GenBank/DDBJ databases">
        <title>Genome assemblies of Stephania.</title>
        <authorList>
            <person name="Yang L."/>
        </authorList>
    </citation>
    <scope>NUCLEOTIDE SEQUENCE [LARGE SCALE GENOMIC DNA]</scope>
    <source>
        <strain evidence="2">JXDWG</strain>
        <tissue evidence="2">Leaf</tissue>
    </source>
</reference>
<protein>
    <submittedName>
        <fullName evidence="2">Uncharacterized protein</fullName>
    </submittedName>
</protein>
<keyword evidence="1" id="KW-0812">Transmembrane</keyword>
<dbReference type="EMBL" id="JBBNAG010000012">
    <property type="protein sequence ID" value="KAK9088649.1"/>
    <property type="molecule type" value="Genomic_DNA"/>
</dbReference>
<feature type="transmembrane region" description="Helical" evidence="1">
    <location>
        <begin position="20"/>
        <end position="39"/>
    </location>
</feature>
<dbReference type="Proteomes" id="UP001419268">
    <property type="component" value="Unassembled WGS sequence"/>
</dbReference>
<sequence length="58" mass="6624">MQYLYYLLLLSVLQSKVGVYLSDIIYFVHIVVGVLEMSLSGSEANKVRKGKRKLEDIC</sequence>
<proteinExistence type="predicted"/>
<gene>
    <name evidence="2" type="ORF">Scep_027731</name>
</gene>
<accession>A0AAP0HIS8</accession>
<evidence type="ECO:0000256" key="1">
    <source>
        <dbReference type="SAM" id="Phobius"/>
    </source>
</evidence>
<dbReference type="AlphaFoldDB" id="A0AAP0HIS8"/>
<evidence type="ECO:0000313" key="3">
    <source>
        <dbReference type="Proteomes" id="UP001419268"/>
    </source>
</evidence>
<keyword evidence="3" id="KW-1185">Reference proteome</keyword>
<comment type="caution">
    <text evidence="2">The sequence shown here is derived from an EMBL/GenBank/DDBJ whole genome shotgun (WGS) entry which is preliminary data.</text>
</comment>